<organism evidence="12 13">
    <name type="scientific">Zalerion maritima</name>
    <dbReference type="NCBI Taxonomy" id="339359"/>
    <lineage>
        <taxon>Eukaryota</taxon>
        <taxon>Fungi</taxon>
        <taxon>Dikarya</taxon>
        <taxon>Ascomycota</taxon>
        <taxon>Pezizomycotina</taxon>
        <taxon>Sordariomycetes</taxon>
        <taxon>Lulworthiomycetidae</taxon>
        <taxon>Lulworthiales</taxon>
        <taxon>Lulworthiaceae</taxon>
        <taxon>Zalerion</taxon>
    </lineage>
</organism>
<dbReference type="Gene3D" id="1.50.10.20">
    <property type="match status" value="1"/>
</dbReference>
<dbReference type="SUPFAM" id="SSF48239">
    <property type="entry name" value="Terpenoid cyclases/Protein prenyltransferases"/>
    <property type="match status" value="1"/>
</dbReference>
<protein>
    <recommendedName>
        <fullName evidence="3 9">Protein farnesyltransferase subunit beta</fullName>
        <shortName evidence="9">FTase-beta</shortName>
        <ecNumber evidence="2 9">2.5.1.58</ecNumber>
    </recommendedName>
</protein>
<comment type="cofactor">
    <cofactor evidence="9">
        <name>Zn(2+)</name>
        <dbReference type="ChEBI" id="CHEBI:29105"/>
    </cofactor>
    <text evidence="9">Binds 1 zinc ion per subunit.</text>
</comment>
<comment type="catalytic activity">
    <reaction evidence="9">
        <text>L-cysteinyl-[protein] + (2E,6E)-farnesyl diphosphate = S-(2E,6E)-farnesyl-L-cysteinyl-[protein] + diphosphate</text>
        <dbReference type="Rhea" id="RHEA:13345"/>
        <dbReference type="Rhea" id="RHEA-COMP:10131"/>
        <dbReference type="Rhea" id="RHEA-COMP:11535"/>
        <dbReference type="ChEBI" id="CHEBI:29950"/>
        <dbReference type="ChEBI" id="CHEBI:33019"/>
        <dbReference type="ChEBI" id="CHEBI:86019"/>
        <dbReference type="ChEBI" id="CHEBI:175763"/>
    </reaction>
</comment>
<keyword evidence="7" id="KW-0677">Repeat</keyword>
<comment type="subunit">
    <text evidence="9">Heterodimer of an alpha and a beta subunit.</text>
</comment>
<evidence type="ECO:0000256" key="9">
    <source>
        <dbReference type="RuleBase" id="RU365056"/>
    </source>
</evidence>
<keyword evidence="10" id="KW-1133">Transmembrane helix</keyword>
<evidence type="ECO:0000256" key="4">
    <source>
        <dbReference type="ARBA" id="ARBA00022602"/>
    </source>
</evidence>
<evidence type="ECO:0000256" key="6">
    <source>
        <dbReference type="ARBA" id="ARBA00022723"/>
    </source>
</evidence>
<evidence type="ECO:0000259" key="11">
    <source>
        <dbReference type="Pfam" id="PF00432"/>
    </source>
</evidence>
<evidence type="ECO:0000256" key="3">
    <source>
        <dbReference type="ARBA" id="ARBA00015798"/>
    </source>
</evidence>
<comment type="caution">
    <text evidence="12">The sequence shown here is derived from an EMBL/GenBank/DDBJ whole genome shotgun (WGS) entry which is preliminary data.</text>
</comment>
<name>A0AAD5WLY7_9PEZI</name>
<dbReference type="InterPro" id="IPR001330">
    <property type="entry name" value="Prenyltrans"/>
</dbReference>
<dbReference type="GO" id="GO:0004660">
    <property type="term" value="F:protein farnesyltransferase activity"/>
    <property type="evidence" value="ECO:0007669"/>
    <property type="project" value="UniProtKB-UniRule"/>
</dbReference>
<dbReference type="FunFam" id="1.50.10.20:FF:000014">
    <property type="entry name" value="Protein farnesyltransferase subunit beta"/>
    <property type="match status" value="1"/>
</dbReference>
<keyword evidence="10" id="KW-0812">Transmembrane</keyword>
<evidence type="ECO:0000313" key="13">
    <source>
        <dbReference type="Proteomes" id="UP001201980"/>
    </source>
</evidence>
<dbReference type="CDD" id="cd02893">
    <property type="entry name" value="FTase"/>
    <property type="match status" value="1"/>
</dbReference>
<proteinExistence type="inferred from homology"/>
<evidence type="ECO:0000256" key="7">
    <source>
        <dbReference type="ARBA" id="ARBA00022737"/>
    </source>
</evidence>
<dbReference type="Proteomes" id="UP001201980">
    <property type="component" value="Unassembled WGS sequence"/>
</dbReference>
<dbReference type="EMBL" id="JAKWBI020001016">
    <property type="protein sequence ID" value="KAJ2891681.1"/>
    <property type="molecule type" value="Genomic_DNA"/>
</dbReference>
<keyword evidence="8 9" id="KW-0862">Zinc</keyword>
<sequence>MAAGRGGFGIGGPDSELIDEEFVHDTSSPHVAAMVPDLFTHPAPIVDPLRTTTSQAQKETVNECLPFLADCHQPHNDHGVSQLSRPRHAAFVRKWLDQRMSRHFVAVDASRPWFLYWCIESLDLLGEDVSQYGDRLVQTASWMQNPTGGFGGGFGQTSHLATSYAVILALAIVGGGALYDVIDRRAMWKWLSSLKQPNGSFAMATGGEVDVRGAYCAAVIISLLNLPLELAPEHCNPPGFNLYTGLANYVQRCQTYEGGISGKPDAEAHGAYAFCALGCLSILDSPDRIIPKYLDIPRLVSWTSSRQYAPEGGFSGRTNKLVDGCYSHWIGGCWPLVEACLSPGGETDSTTSLYSREGLTRYILNCCQDTTKRGGLRDKPSRLSDAYHTCYVLAGLSSAQHAFSYSEREGLEPWGVSSHTAAEQVFGEVDRVGTLHPVYVIPQSKVVAIKQYFASKSGF</sequence>
<dbReference type="PANTHER" id="PTHR11774:SF6">
    <property type="entry name" value="PROTEIN FARNESYLTRANSFERASE SUBUNIT BETA"/>
    <property type="match status" value="1"/>
</dbReference>
<dbReference type="AlphaFoldDB" id="A0AAD5WLY7"/>
<evidence type="ECO:0000256" key="8">
    <source>
        <dbReference type="ARBA" id="ARBA00022833"/>
    </source>
</evidence>
<evidence type="ECO:0000256" key="10">
    <source>
        <dbReference type="SAM" id="Phobius"/>
    </source>
</evidence>
<evidence type="ECO:0000256" key="5">
    <source>
        <dbReference type="ARBA" id="ARBA00022679"/>
    </source>
</evidence>
<keyword evidence="4 9" id="KW-0637">Prenyltransferase</keyword>
<keyword evidence="5 9" id="KW-0808">Transferase</keyword>
<evidence type="ECO:0000256" key="2">
    <source>
        <dbReference type="ARBA" id="ARBA00012702"/>
    </source>
</evidence>
<comment type="similarity">
    <text evidence="1 9">Belongs to the protein prenyltransferase subunit beta family.</text>
</comment>
<comment type="function">
    <text evidence="9">Catalyzes the transfer of a farnesyl moiety from farnesyl diphosphate to a cysteine at the fourth position from the C-terminus of several proteins. The beta subunit is responsible for peptide-binding.</text>
</comment>
<dbReference type="InterPro" id="IPR045089">
    <property type="entry name" value="PGGT1B-like"/>
</dbReference>
<accession>A0AAD5WLY7</accession>
<evidence type="ECO:0000256" key="1">
    <source>
        <dbReference type="ARBA" id="ARBA00010497"/>
    </source>
</evidence>
<dbReference type="PANTHER" id="PTHR11774">
    <property type="entry name" value="GERANYLGERANYL TRANSFERASE TYPE BETA SUBUNIT"/>
    <property type="match status" value="1"/>
</dbReference>
<reference evidence="12" key="1">
    <citation type="submission" date="2022-07" db="EMBL/GenBank/DDBJ databases">
        <title>Draft genome sequence of Zalerion maritima ATCC 34329, a (micro)plastics degrading marine fungus.</title>
        <authorList>
            <person name="Paco A."/>
            <person name="Goncalves M.F.M."/>
            <person name="Rocha-Santos T.A.P."/>
            <person name="Alves A."/>
        </authorList>
    </citation>
    <scope>NUCLEOTIDE SEQUENCE</scope>
    <source>
        <strain evidence="12">ATCC 34329</strain>
    </source>
</reference>
<keyword evidence="13" id="KW-1185">Reference proteome</keyword>
<keyword evidence="6 9" id="KW-0479">Metal-binding</keyword>
<dbReference type="Pfam" id="PF00432">
    <property type="entry name" value="Prenyltrans"/>
    <property type="match status" value="1"/>
</dbReference>
<dbReference type="GO" id="GO:0097354">
    <property type="term" value="P:prenylation"/>
    <property type="evidence" value="ECO:0007669"/>
    <property type="project" value="UniProtKB-UniRule"/>
</dbReference>
<dbReference type="InterPro" id="IPR026872">
    <property type="entry name" value="FTB"/>
</dbReference>
<dbReference type="InterPro" id="IPR008930">
    <property type="entry name" value="Terpenoid_cyclase/PrenylTrfase"/>
</dbReference>
<dbReference type="GO" id="GO:0008270">
    <property type="term" value="F:zinc ion binding"/>
    <property type="evidence" value="ECO:0007669"/>
    <property type="project" value="UniProtKB-UniRule"/>
</dbReference>
<feature type="domain" description="Prenyltransferase alpha-alpha toroid" evidence="11">
    <location>
        <begin position="83"/>
        <end position="441"/>
    </location>
</feature>
<feature type="transmembrane region" description="Helical" evidence="10">
    <location>
        <begin position="164"/>
        <end position="182"/>
    </location>
</feature>
<dbReference type="EC" id="2.5.1.58" evidence="2 9"/>
<evidence type="ECO:0000313" key="12">
    <source>
        <dbReference type="EMBL" id="KAJ2891681.1"/>
    </source>
</evidence>
<keyword evidence="10" id="KW-0472">Membrane</keyword>
<gene>
    <name evidence="12" type="ORF">MKZ38_000068</name>
</gene>
<dbReference type="GO" id="GO:0005965">
    <property type="term" value="C:protein farnesyltransferase complex"/>
    <property type="evidence" value="ECO:0007669"/>
    <property type="project" value="UniProtKB-UniRule"/>
</dbReference>